<dbReference type="Pfam" id="PF01926">
    <property type="entry name" value="MMR_HSR1"/>
    <property type="match status" value="1"/>
</dbReference>
<proteinExistence type="predicted"/>
<dbReference type="InterPro" id="IPR012675">
    <property type="entry name" value="Beta-grasp_dom_sf"/>
</dbReference>
<dbReference type="InterPro" id="IPR006073">
    <property type="entry name" value="GTP-bd"/>
</dbReference>
<dbReference type="PANTHER" id="PTHR23305">
    <property type="entry name" value="OBG GTPASE FAMILY"/>
    <property type="match status" value="1"/>
</dbReference>
<sequence length="352" mass="38530">MQLGIIGLPQSGKTTIFNALTKSCVKVGEYSTGCEVHIGVVKMPDPRLEKLTAMFNPKKKVPATITYVDIGGMSKGASGHGGLGTEFLTQMHGMEAVILVLRGFDGAEGKANPLDDYTTIATELLLSDMAMIERRIEKVKKDLGKIKKPELEKELALLDKCRVHLEGEKPIRMLGLSSEESKALRSFQLLTEKPILLVLNYPEGAGPSAVAAEFEKQTGETITPLCGSIEMDIAQMSDDEAKEFLGELKIEEPALNKMIRTSFRLLGKINFFTVGEDECRAWTIPAHTKAPQAAGAIHSDLERGFIRAEAVSYDHLIETGGYAGAREKGYVRLEGKEYIVKDGDILNIKFNV</sequence>
<dbReference type="Gene3D" id="1.10.150.300">
    <property type="entry name" value="TGS-like domain"/>
    <property type="match status" value="1"/>
</dbReference>
<dbReference type="InterPro" id="IPR013029">
    <property type="entry name" value="YchF_C"/>
</dbReference>
<keyword evidence="3" id="KW-0547">Nucleotide-binding</keyword>
<dbReference type="GO" id="GO:0016887">
    <property type="term" value="F:ATP hydrolysis activity"/>
    <property type="evidence" value="ECO:0007669"/>
    <property type="project" value="InterPro"/>
</dbReference>
<dbReference type="CDD" id="cd04867">
    <property type="entry name" value="TGS_YchF_OLA1"/>
    <property type="match status" value="1"/>
</dbReference>
<name>A0A1F5R4B4_9BACT</name>
<dbReference type="SUPFAM" id="SSF81271">
    <property type="entry name" value="TGS-like"/>
    <property type="match status" value="1"/>
</dbReference>
<keyword evidence="4" id="KW-0067">ATP-binding</keyword>
<dbReference type="Proteomes" id="UP000177230">
    <property type="component" value="Unassembled WGS sequence"/>
</dbReference>
<evidence type="ECO:0000313" key="6">
    <source>
        <dbReference type="EMBL" id="OGF09229.1"/>
    </source>
</evidence>
<dbReference type="GO" id="GO:0005525">
    <property type="term" value="F:GTP binding"/>
    <property type="evidence" value="ECO:0007669"/>
    <property type="project" value="InterPro"/>
</dbReference>
<dbReference type="InterPro" id="IPR004396">
    <property type="entry name" value="ATPase_YchF/OLA1"/>
</dbReference>
<evidence type="ECO:0000256" key="4">
    <source>
        <dbReference type="ARBA" id="ARBA00022840"/>
    </source>
</evidence>
<dbReference type="Pfam" id="PF06071">
    <property type="entry name" value="YchF-GTPase_C"/>
    <property type="match status" value="1"/>
</dbReference>
<dbReference type="FunFam" id="1.10.150.300:FF:000001">
    <property type="entry name" value="Ribosome-binding ATPase YchF"/>
    <property type="match status" value="1"/>
</dbReference>
<dbReference type="SUPFAM" id="SSF52540">
    <property type="entry name" value="P-loop containing nucleoside triphosphate hydrolases"/>
    <property type="match status" value="1"/>
</dbReference>
<dbReference type="PANTHER" id="PTHR23305:SF18">
    <property type="entry name" value="OBG-TYPE G DOMAIN-CONTAINING PROTEIN"/>
    <property type="match status" value="1"/>
</dbReference>
<evidence type="ECO:0000313" key="7">
    <source>
        <dbReference type="Proteomes" id="UP000177230"/>
    </source>
</evidence>
<dbReference type="GO" id="GO:0046872">
    <property type="term" value="F:metal ion binding"/>
    <property type="evidence" value="ECO:0007669"/>
    <property type="project" value="UniProtKB-KW"/>
</dbReference>
<protein>
    <submittedName>
        <fullName evidence="6">Redox-regulated ATPase YchF</fullName>
    </submittedName>
</protein>
<dbReference type="EMBL" id="MFFM01000044">
    <property type="protein sequence ID" value="OGF09229.1"/>
    <property type="molecule type" value="Genomic_DNA"/>
</dbReference>
<dbReference type="PRINTS" id="PR00326">
    <property type="entry name" value="GTP1OBG"/>
</dbReference>
<accession>A0A1F5R4B4</accession>
<evidence type="ECO:0000256" key="3">
    <source>
        <dbReference type="ARBA" id="ARBA00022741"/>
    </source>
</evidence>
<keyword evidence="2" id="KW-0479">Metal-binding</keyword>
<dbReference type="PROSITE" id="PS51880">
    <property type="entry name" value="TGS"/>
    <property type="match status" value="1"/>
</dbReference>
<organism evidence="6 7">
    <name type="scientific">Candidatus Edwardsbacteria bacterium GWF2_54_11</name>
    <dbReference type="NCBI Taxonomy" id="1817851"/>
    <lineage>
        <taxon>Bacteria</taxon>
        <taxon>Candidatus Edwardsiibacteriota</taxon>
    </lineage>
</organism>
<dbReference type="InterPro" id="IPR027417">
    <property type="entry name" value="P-loop_NTPase"/>
</dbReference>
<dbReference type="InterPro" id="IPR004095">
    <property type="entry name" value="TGS"/>
</dbReference>
<feature type="domain" description="TGS" evidence="5">
    <location>
        <begin position="267"/>
        <end position="350"/>
    </location>
</feature>
<dbReference type="PIRSF" id="PIRSF006641">
    <property type="entry name" value="CHP00092"/>
    <property type="match status" value="1"/>
</dbReference>
<dbReference type="FunFam" id="3.10.20.30:FF:000001">
    <property type="entry name" value="Ribosome-binding ATPase YchF"/>
    <property type="match status" value="1"/>
</dbReference>
<dbReference type="InterPro" id="IPR023192">
    <property type="entry name" value="TGS-like_dom_sf"/>
</dbReference>
<reference evidence="6 7" key="1">
    <citation type="journal article" date="2016" name="Nat. Commun.">
        <title>Thousands of microbial genomes shed light on interconnected biogeochemical processes in an aquifer system.</title>
        <authorList>
            <person name="Anantharaman K."/>
            <person name="Brown C.T."/>
            <person name="Hug L.A."/>
            <person name="Sharon I."/>
            <person name="Castelle C.J."/>
            <person name="Probst A.J."/>
            <person name="Thomas B.C."/>
            <person name="Singh A."/>
            <person name="Wilkins M.J."/>
            <person name="Karaoz U."/>
            <person name="Brodie E.L."/>
            <person name="Williams K.H."/>
            <person name="Hubbard S.S."/>
            <person name="Banfield J.F."/>
        </authorList>
    </citation>
    <scope>NUCLEOTIDE SEQUENCE [LARGE SCALE GENOMIC DNA]</scope>
</reference>
<dbReference type="NCBIfam" id="TIGR00092">
    <property type="entry name" value="redox-regulated ATPase YchF"/>
    <property type="match status" value="1"/>
</dbReference>
<dbReference type="AlphaFoldDB" id="A0A1F5R4B4"/>
<dbReference type="GO" id="GO:0005524">
    <property type="term" value="F:ATP binding"/>
    <property type="evidence" value="ECO:0007669"/>
    <property type="project" value="UniProtKB-KW"/>
</dbReference>
<dbReference type="Gene3D" id="3.40.50.300">
    <property type="entry name" value="P-loop containing nucleotide triphosphate hydrolases"/>
    <property type="match status" value="1"/>
</dbReference>
<evidence type="ECO:0000256" key="2">
    <source>
        <dbReference type="ARBA" id="ARBA00022723"/>
    </source>
</evidence>
<comment type="caution">
    <text evidence="6">The sequence shown here is derived from an EMBL/GenBank/DDBJ whole genome shotgun (WGS) entry which is preliminary data.</text>
</comment>
<evidence type="ECO:0000256" key="1">
    <source>
        <dbReference type="ARBA" id="ARBA00001946"/>
    </source>
</evidence>
<dbReference type="Gene3D" id="3.10.20.30">
    <property type="match status" value="1"/>
</dbReference>
<dbReference type="GO" id="GO:0005737">
    <property type="term" value="C:cytoplasm"/>
    <property type="evidence" value="ECO:0007669"/>
    <property type="project" value="TreeGrafter"/>
</dbReference>
<comment type="cofactor">
    <cofactor evidence="1">
        <name>Mg(2+)</name>
        <dbReference type="ChEBI" id="CHEBI:18420"/>
    </cofactor>
</comment>
<evidence type="ECO:0000259" key="5">
    <source>
        <dbReference type="PROSITE" id="PS51880"/>
    </source>
</evidence>
<gene>
    <name evidence="6" type="ORF">A2024_05155</name>
</gene>
<dbReference type="InterPro" id="IPR012676">
    <property type="entry name" value="TGS-like"/>
</dbReference>